<dbReference type="GO" id="GO:0033355">
    <property type="term" value="P:ascorbate glutathione cycle"/>
    <property type="evidence" value="ECO:0000318"/>
    <property type="project" value="GO_Central"/>
</dbReference>
<comment type="catalytic activity">
    <reaction evidence="6">
        <text>L-dehydroascorbate + 2 glutathione = glutathione disulfide + L-ascorbate</text>
        <dbReference type="Rhea" id="RHEA:24424"/>
        <dbReference type="ChEBI" id="CHEBI:38290"/>
        <dbReference type="ChEBI" id="CHEBI:57925"/>
        <dbReference type="ChEBI" id="CHEBI:58297"/>
        <dbReference type="ChEBI" id="CHEBI:58539"/>
        <dbReference type="EC" id="1.8.5.1"/>
    </reaction>
</comment>
<dbReference type="InterPro" id="IPR040079">
    <property type="entry name" value="Glutathione_S-Trfase"/>
</dbReference>
<dbReference type="PANTHER" id="PTHR44420">
    <property type="entry name" value="GLUTATHIONE S-TRANSFERASE DHAR2-RELATED"/>
    <property type="match status" value="1"/>
</dbReference>
<dbReference type="SUPFAM" id="SSF47616">
    <property type="entry name" value="GST C-terminal domain-like"/>
    <property type="match status" value="1"/>
</dbReference>
<dbReference type="GeneID" id="112273233"/>
<evidence type="ECO:0000256" key="5">
    <source>
        <dbReference type="ARBA" id="ARBA00047960"/>
    </source>
</evidence>
<dbReference type="EnsemblPlants" id="Pp3c20_23200V3.1">
    <property type="protein sequence ID" value="Pp3c20_23200V3.1"/>
    <property type="gene ID" value="Pp3c20_23200"/>
</dbReference>
<dbReference type="Gramene" id="Pp3c20_23200V3.2">
    <property type="protein sequence ID" value="Pp3c20_23200V3.2"/>
    <property type="gene ID" value="Pp3c20_23200"/>
</dbReference>
<dbReference type="GO" id="GO:0045174">
    <property type="term" value="F:glutathione dehydrogenase (ascorbate) activity"/>
    <property type="evidence" value="ECO:0000318"/>
    <property type="project" value="GO_Central"/>
</dbReference>
<dbReference type="FunFam" id="1.20.1050.10:FF:000029">
    <property type="entry name" value="Glutathione S-transferase DHAR3, chloroplastic"/>
    <property type="match status" value="1"/>
</dbReference>
<evidence type="ECO:0000256" key="1">
    <source>
        <dbReference type="ARBA" id="ARBA00022575"/>
    </source>
</evidence>
<dbReference type="EnsemblPlants" id="Pp3c20_23200V3.2">
    <property type="protein sequence ID" value="Pp3c20_23200V3.2"/>
    <property type="gene ID" value="Pp3c20_23200"/>
</dbReference>
<dbReference type="InterPro" id="IPR036249">
    <property type="entry name" value="Thioredoxin-like_sf"/>
</dbReference>
<protein>
    <recommendedName>
        <fullName evidence="7">GST N-terminal domain-containing protein</fullName>
    </recommendedName>
</protein>
<dbReference type="Gene3D" id="3.40.30.10">
    <property type="entry name" value="Glutaredoxin"/>
    <property type="match status" value="1"/>
</dbReference>
<evidence type="ECO:0000256" key="4">
    <source>
        <dbReference type="ARBA" id="ARBA00024194"/>
    </source>
</evidence>
<dbReference type="PaxDb" id="3218-PP1S241_65V6.1"/>
<evidence type="ECO:0000313" key="9">
    <source>
        <dbReference type="EnsemblPlants" id="Pp3c20_23200V3.1"/>
    </source>
</evidence>
<dbReference type="PROSITE" id="PS50404">
    <property type="entry name" value="GST_NTER"/>
    <property type="match status" value="1"/>
</dbReference>
<gene>
    <name evidence="9" type="primary">LOC112273233</name>
    <name evidence="8" type="ORF">PHYPA_025492</name>
</gene>
<dbReference type="AlphaFoldDB" id="A9TJ05"/>
<dbReference type="SUPFAM" id="SSF52833">
    <property type="entry name" value="Thioredoxin-like"/>
    <property type="match status" value="1"/>
</dbReference>
<evidence type="ECO:0000313" key="10">
    <source>
        <dbReference type="Proteomes" id="UP000006727"/>
    </source>
</evidence>
<proteinExistence type="inferred from homology"/>
<comment type="catalytic activity">
    <reaction evidence="5">
        <text>RX + glutathione = an S-substituted glutathione + a halide anion + H(+)</text>
        <dbReference type="Rhea" id="RHEA:16437"/>
        <dbReference type="ChEBI" id="CHEBI:15378"/>
        <dbReference type="ChEBI" id="CHEBI:16042"/>
        <dbReference type="ChEBI" id="CHEBI:17792"/>
        <dbReference type="ChEBI" id="CHEBI:57925"/>
        <dbReference type="ChEBI" id="CHEBI:90779"/>
        <dbReference type="EC" id="2.5.1.18"/>
    </reaction>
</comment>
<dbReference type="RefSeq" id="XP_024357492.1">
    <property type="nucleotide sequence ID" value="XM_024501724.2"/>
</dbReference>
<dbReference type="EMBL" id="ABEU02000020">
    <property type="protein sequence ID" value="PNR33548.1"/>
    <property type="molecule type" value="Genomic_DNA"/>
</dbReference>
<reference evidence="9" key="3">
    <citation type="submission" date="2020-12" db="UniProtKB">
        <authorList>
            <consortium name="EnsemblPlants"/>
        </authorList>
    </citation>
    <scope>IDENTIFICATION</scope>
</reference>
<evidence type="ECO:0000256" key="2">
    <source>
        <dbReference type="ARBA" id="ARBA00022679"/>
    </source>
</evidence>
<dbReference type="PANTHER" id="PTHR44420:SF2">
    <property type="entry name" value="GLUTATHIONE S-TRANSFERASE DHAR2-RELATED"/>
    <property type="match status" value="1"/>
</dbReference>
<sequence length="219" mass="24949">MASRCQRLKVYVKAATGNPCKLGDCPFSQRVLITCELKNIAYDVKFVDLDRKPEWFLRINPEGRVPVIKINGDYIPDSDIIVDVLEKSYPYPPLSTCRNITCRGQNIFPAGMAFFKSKNPRCDGTESQFVCELDHMNHHLCNEGPYIAGQYVTSADIALAPQLYVLQTALAYYKNWTNFEQFYPALNLFMKNMYALPAFMQTAPAPEVVIQGWAKHWSC</sequence>
<evidence type="ECO:0000313" key="8">
    <source>
        <dbReference type="EMBL" id="PNR33548.1"/>
    </source>
</evidence>
<dbReference type="Proteomes" id="UP000006727">
    <property type="component" value="Chromosome 20"/>
</dbReference>
<keyword evidence="1" id="KW-0216">Detoxification</keyword>
<dbReference type="eggNOG" id="KOG1422">
    <property type="taxonomic scope" value="Eukaryota"/>
</dbReference>
<dbReference type="Gramene" id="Pp3c20_23200V3.1">
    <property type="protein sequence ID" value="Pp3c20_23200V3.1"/>
    <property type="gene ID" value="Pp3c20_23200"/>
</dbReference>
<dbReference type="STRING" id="3218.A9TJ05"/>
<dbReference type="Gene3D" id="1.20.1050.10">
    <property type="match status" value="1"/>
</dbReference>
<keyword evidence="10" id="KW-1185">Reference proteome</keyword>
<dbReference type="InterPro" id="IPR004045">
    <property type="entry name" value="Glutathione_S-Trfase_N"/>
</dbReference>
<reference evidence="8 10" key="2">
    <citation type="journal article" date="2018" name="Plant J.">
        <title>The Physcomitrella patens chromosome-scale assembly reveals moss genome structure and evolution.</title>
        <authorList>
            <person name="Lang D."/>
            <person name="Ullrich K.K."/>
            <person name="Murat F."/>
            <person name="Fuchs J."/>
            <person name="Jenkins J."/>
            <person name="Haas F.B."/>
            <person name="Piednoel M."/>
            <person name="Gundlach H."/>
            <person name="Van Bel M."/>
            <person name="Meyberg R."/>
            <person name="Vives C."/>
            <person name="Morata J."/>
            <person name="Symeonidi A."/>
            <person name="Hiss M."/>
            <person name="Muchero W."/>
            <person name="Kamisugi Y."/>
            <person name="Saleh O."/>
            <person name="Blanc G."/>
            <person name="Decker E.L."/>
            <person name="van Gessel N."/>
            <person name="Grimwood J."/>
            <person name="Hayes R.D."/>
            <person name="Graham S.W."/>
            <person name="Gunter L.E."/>
            <person name="McDaniel S.F."/>
            <person name="Hoernstein S.N.W."/>
            <person name="Larsson A."/>
            <person name="Li F.W."/>
            <person name="Perroud P.F."/>
            <person name="Phillips J."/>
            <person name="Ranjan P."/>
            <person name="Rokshar D.S."/>
            <person name="Rothfels C.J."/>
            <person name="Schneider L."/>
            <person name="Shu S."/>
            <person name="Stevenson D.W."/>
            <person name="Thummler F."/>
            <person name="Tillich M."/>
            <person name="Villarreal Aguilar J.C."/>
            <person name="Widiez T."/>
            <person name="Wong G.K."/>
            <person name="Wymore A."/>
            <person name="Zhang Y."/>
            <person name="Zimmer A.D."/>
            <person name="Quatrano R.S."/>
            <person name="Mayer K.F.X."/>
            <person name="Goodstein D."/>
            <person name="Casacuberta J.M."/>
            <person name="Vandepoele K."/>
            <person name="Reski R."/>
            <person name="Cuming A.C."/>
            <person name="Tuskan G.A."/>
            <person name="Maumus F."/>
            <person name="Salse J."/>
            <person name="Schmutz J."/>
            <person name="Rensing S.A."/>
        </authorList>
    </citation>
    <scope>NUCLEOTIDE SEQUENCE [LARGE SCALE GENOMIC DNA]</scope>
    <source>
        <strain evidence="9 10">cv. Gransden 2004</strain>
    </source>
</reference>
<accession>A9TJ05</accession>
<feature type="domain" description="GST N-terminal" evidence="7">
    <location>
        <begin position="15"/>
        <end position="93"/>
    </location>
</feature>
<evidence type="ECO:0000256" key="6">
    <source>
        <dbReference type="ARBA" id="ARBA00049544"/>
    </source>
</evidence>
<dbReference type="CDD" id="cd00570">
    <property type="entry name" value="GST_N_family"/>
    <property type="match status" value="1"/>
</dbReference>
<dbReference type="SFLD" id="SFLDS00019">
    <property type="entry name" value="Glutathione_Transferase_(cytos"/>
    <property type="match status" value="1"/>
</dbReference>
<dbReference type="InterPro" id="IPR044627">
    <property type="entry name" value="DHAR1/2/3/4"/>
</dbReference>
<dbReference type="OrthoDB" id="1935530at2759"/>
<evidence type="ECO:0000259" key="7">
    <source>
        <dbReference type="PROSITE" id="PS50404"/>
    </source>
</evidence>
<reference evidence="8 10" key="1">
    <citation type="journal article" date="2008" name="Science">
        <title>The Physcomitrella genome reveals evolutionary insights into the conquest of land by plants.</title>
        <authorList>
            <person name="Rensing S."/>
            <person name="Lang D."/>
            <person name="Zimmer A."/>
            <person name="Terry A."/>
            <person name="Salamov A."/>
            <person name="Shapiro H."/>
            <person name="Nishiyama T."/>
            <person name="Perroud P.-F."/>
            <person name="Lindquist E."/>
            <person name="Kamisugi Y."/>
            <person name="Tanahashi T."/>
            <person name="Sakakibara K."/>
            <person name="Fujita T."/>
            <person name="Oishi K."/>
            <person name="Shin-I T."/>
            <person name="Kuroki Y."/>
            <person name="Toyoda A."/>
            <person name="Suzuki Y."/>
            <person name="Hashimoto A."/>
            <person name="Yamaguchi K."/>
            <person name="Sugano A."/>
            <person name="Kohara Y."/>
            <person name="Fujiyama A."/>
            <person name="Anterola A."/>
            <person name="Aoki S."/>
            <person name="Ashton N."/>
            <person name="Barbazuk W.B."/>
            <person name="Barker E."/>
            <person name="Bennetzen J."/>
            <person name="Bezanilla M."/>
            <person name="Blankenship R."/>
            <person name="Cho S.H."/>
            <person name="Dutcher S."/>
            <person name="Estelle M."/>
            <person name="Fawcett J.A."/>
            <person name="Gundlach H."/>
            <person name="Hanada K."/>
            <person name="Heyl A."/>
            <person name="Hicks K.A."/>
            <person name="Hugh J."/>
            <person name="Lohr M."/>
            <person name="Mayer K."/>
            <person name="Melkozernov A."/>
            <person name="Murata T."/>
            <person name="Nelson D."/>
            <person name="Pils B."/>
            <person name="Prigge M."/>
            <person name="Reiss B."/>
            <person name="Renner T."/>
            <person name="Rombauts S."/>
            <person name="Rushton P."/>
            <person name="Sanderfoot A."/>
            <person name="Schween G."/>
            <person name="Shiu S.-H."/>
            <person name="Stueber K."/>
            <person name="Theodoulou F.L."/>
            <person name="Tu H."/>
            <person name="Van de Peer Y."/>
            <person name="Verrier P.J."/>
            <person name="Waters E."/>
            <person name="Wood A."/>
            <person name="Yang L."/>
            <person name="Cove D."/>
            <person name="Cuming A."/>
            <person name="Hasebe M."/>
            <person name="Lucas S."/>
            <person name="Mishler D.B."/>
            <person name="Reski R."/>
            <person name="Grigoriev I."/>
            <person name="Quatrano R.S."/>
            <person name="Boore J.L."/>
        </authorList>
    </citation>
    <scope>NUCLEOTIDE SEQUENCE [LARGE SCALE GENOMIC DNA]</scope>
    <source>
        <strain evidence="9 10">cv. Gransden 2004</strain>
    </source>
</reference>
<keyword evidence="2" id="KW-0808">Transferase</keyword>
<evidence type="ECO:0000256" key="3">
    <source>
        <dbReference type="ARBA" id="ARBA00023002"/>
    </source>
</evidence>
<dbReference type="InterPro" id="IPR036282">
    <property type="entry name" value="Glutathione-S-Trfase_C_sf"/>
</dbReference>
<dbReference type="SFLD" id="SFLDG00358">
    <property type="entry name" value="Main_(cytGST)"/>
    <property type="match status" value="1"/>
</dbReference>
<comment type="similarity">
    <text evidence="4">Belongs to the GST superfamily. DHAR family.</text>
</comment>
<dbReference type="Pfam" id="PF13417">
    <property type="entry name" value="GST_N_3"/>
    <property type="match status" value="1"/>
</dbReference>
<keyword evidence="3" id="KW-0560">Oxidoreductase</keyword>
<organism evidence="8">
    <name type="scientific">Physcomitrium patens</name>
    <name type="common">Spreading-leaved earth moss</name>
    <name type="synonym">Physcomitrella patens</name>
    <dbReference type="NCBI Taxonomy" id="3218"/>
    <lineage>
        <taxon>Eukaryota</taxon>
        <taxon>Viridiplantae</taxon>
        <taxon>Streptophyta</taxon>
        <taxon>Embryophyta</taxon>
        <taxon>Bryophyta</taxon>
        <taxon>Bryophytina</taxon>
        <taxon>Bryopsida</taxon>
        <taxon>Funariidae</taxon>
        <taxon>Funariales</taxon>
        <taxon>Funariaceae</taxon>
        <taxon>Physcomitrium</taxon>
    </lineage>
</organism>
<name>A9TJ05_PHYPA</name>
<dbReference type="GO" id="GO:0004364">
    <property type="term" value="F:glutathione transferase activity"/>
    <property type="evidence" value="ECO:0007669"/>
    <property type="project" value="UniProtKB-EC"/>
</dbReference>